<evidence type="ECO:0000313" key="2">
    <source>
        <dbReference type="EMBL" id="MDN4613227.1"/>
    </source>
</evidence>
<proteinExistence type="predicted"/>
<name>A0ABT8K7T8_9MICO</name>
<comment type="caution">
    <text evidence="2">The sequence shown here is derived from an EMBL/GenBank/DDBJ whole genome shotgun (WGS) entry which is preliminary data.</text>
</comment>
<dbReference type="RefSeq" id="WP_301212707.1">
    <property type="nucleotide sequence ID" value="NZ_JAROCF010000001.1"/>
</dbReference>
<organism evidence="2 3">
    <name type="scientific">Leifsonia williamsii</name>
    <dbReference type="NCBI Taxonomy" id="3035919"/>
    <lineage>
        <taxon>Bacteria</taxon>
        <taxon>Bacillati</taxon>
        <taxon>Actinomycetota</taxon>
        <taxon>Actinomycetes</taxon>
        <taxon>Micrococcales</taxon>
        <taxon>Microbacteriaceae</taxon>
        <taxon>Leifsonia</taxon>
    </lineage>
</organism>
<dbReference type="Proteomes" id="UP001174208">
    <property type="component" value="Unassembled WGS sequence"/>
</dbReference>
<feature type="region of interest" description="Disordered" evidence="1">
    <location>
        <begin position="94"/>
        <end position="116"/>
    </location>
</feature>
<accession>A0ABT8K7T8</accession>
<evidence type="ECO:0000256" key="1">
    <source>
        <dbReference type="SAM" id="MobiDB-lite"/>
    </source>
</evidence>
<sequence>MKHVTYSDKSLLVGDEVADLLMEYATQLGRMSQTDTVTLRAIGADGNEVSASFLLNPSTILMVESASTTATEPENDLAEQYLQSRINGLRQSFEVPPALASEGAEGDDLTDSDGRA</sequence>
<evidence type="ECO:0000313" key="3">
    <source>
        <dbReference type="Proteomes" id="UP001174208"/>
    </source>
</evidence>
<protein>
    <submittedName>
        <fullName evidence="2">Uncharacterized protein</fullName>
    </submittedName>
</protein>
<gene>
    <name evidence="2" type="ORF">P5G50_02075</name>
</gene>
<dbReference type="EMBL" id="JAROCF010000001">
    <property type="protein sequence ID" value="MDN4613227.1"/>
    <property type="molecule type" value="Genomic_DNA"/>
</dbReference>
<keyword evidence="3" id="KW-1185">Reference proteome</keyword>
<feature type="compositionally biased region" description="Acidic residues" evidence="1">
    <location>
        <begin position="104"/>
        <end position="116"/>
    </location>
</feature>
<reference evidence="2" key="1">
    <citation type="submission" date="2023-06" db="EMBL/GenBank/DDBJ databases">
        <title>MT1 and MT2 Draft Genomes of Novel Species.</title>
        <authorList>
            <person name="Venkateswaran K."/>
        </authorList>
    </citation>
    <scope>NUCLEOTIDE SEQUENCE</scope>
    <source>
        <strain evidence="2">F6_8S_P_1B</strain>
    </source>
</reference>